<accession>A0A0L0HDT1</accession>
<name>A0A0L0HDT1_SPIPD</name>
<organism evidence="2 3">
    <name type="scientific">Spizellomyces punctatus (strain DAOM BR117)</name>
    <dbReference type="NCBI Taxonomy" id="645134"/>
    <lineage>
        <taxon>Eukaryota</taxon>
        <taxon>Fungi</taxon>
        <taxon>Fungi incertae sedis</taxon>
        <taxon>Chytridiomycota</taxon>
        <taxon>Chytridiomycota incertae sedis</taxon>
        <taxon>Chytridiomycetes</taxon>
        <taxon>Spizellomycetales</taxon>
        <taxon>Spizellomycetaceae</taxon>
        <taxon>Spizellomyces</taxon>
    </lineage>
</organism>
<sequence length="254" mass="28956">MSLIAANKRNELSVRSPVKGHLAERGELEFLEDRLRQTCNSITETENEIGSVESAVISLRAQNEGQRSEIERHLSCGLHQRDKRHIDYWLAKYKLEEESLLCQFSVDVNILRLRLKILDSIYGAVEDCDNGDLDEMYGNVIKIFEDLEGDAMQNPDSGSLSIQLEALLDSKTLIQGTSAIATNEQSYLKYHTCQGRPRNTEPQSTEHRRRPPSDVTNEYLTSVSAARFASLEQELYRSETHAAELQRELDELER</sequence>
<dbReference type="InParanoid" id="A0A0L0HDT1"/>
<dbReference type="VEuPathDB" id="FungiDB:SPPG_05886"/>
<dbReference type="OrthoDB" id="10591174at2759"/>
<dbReference type="EMBL" id="KQ257459">
    <property type="protein sequence ID" value="KNC98923.1"/>
    <property type="molecule type" value="Genomic_DNA"/>
</dbReference>
<feature type="region of interest" description="Disordered" evidence="1">
    <location>
        <begin position="194"/>
        <end position="216"/>
    </location>
</feature>
<reference evidence="2 3" key="1">
    <citation type="submission" date="2009-08" db="EMBL/GenBank/DDBJ databases">
        <title>The Genome Sequence of Spizellomyces punctatus strain DAOM BR117.</title>
        <authorList>
            <consortium name="The Broad Institute Genome Sequencing Platform"/>
            <person name="Russ C."/>
            <person name="Cuomo C."/>
            <person name="Shea T."/>
            <person name="Young S.K."/>
            <person name="Zeng Q."/>
            <person name="Koehrsen M."/>
            <person name="Haas B."/>
            <person name="Borodovsky M."/>
            <person name="Guigo R."/>
            <person name="Alvarado L."/>
            <person name="Berlin A."/>
            <person name="Bochicchio J."/>
            <person name="Borenstein D."/>
            <person name="Chapman S."/>
            <person name="Chen Z."/>
            <person name="Engels R."/>
            <person name="Freedman E."/>
            <person name="Gellesch M."/>
            <person name="Goldberg J."/>
            <person name="Griggs A."/>
            <person name="Gujja S."/>
            <person name="Heiman D."/>
            <person name="Hepburn T."/>
            <person name="Howarth C."/>
            <person name="Jen D."/>
            <person name="Larson L."/>
            <person name="Lewis B."/>
            <person name="Mehta T."/>
            <person name="Park D."/>
            <person name="Pearson M."/>
            <person name="Roberts A."/>
            <person name="Saif S."/>
            <person name="Shenoy N."/>
            <person name="Sisk P."/>
            <person name="Stolte C."/>
            <person name="Sykes S."/>
            <person name="Thomson T."/>
            <person name="Walk T."/>
            <person name="White J."/>
            <person name="Yandava C."/>
            <person name="Burger G."/>
            <person name="Gray M.W."/>
            <person name="Holland P.W.H."/>
            <person name="King N."/>
            <person name="Lang F.B.F."/>
            <person name="Roger A.J."/>
            <person name="Ruiz-Trillo I."/>
            <person name="Lander E."/>
            <person name="Nusbaum C."/>
        </authorList>
    </citation>
    <scope>NUCLEOTIDE SEQUENCE [LARGE SCALE GENOMIC DNA]</scope>
    <source>
        <strain evidence="2 3">DAOM BR117</strain>
    </source>
</reference>
<evidence type="ECO:0000256" key="1">
    <source>
        <dbReference type="SAM" id="MobiDB-lite"/>
    </source>
</evidence>
<dbReference type="Proteomes" id="UP000053201">
    <property type="component" value="Unassembled WGS sequence"/>
</dbReference>
<dbReference type="AlphaFoldDB" id="A0A0L0HDT1"/>
<gene>
    <name evidence="2" type="ORF">SPPG_05886</name>
</gene>
<protein>
    <submittedName>
        <fullName evidence="2">Uncharacterized protein</fullName>
    </submittedName>
</protein>
<evidence type="ECO:0000313" key="2">
    <source>
        <dbReference type="EMBL" id="KNC98923.1"/>
    </source>
</evidence>
<keyword evidence="3" id="KW-1185">Reference proteome</keyword>
<dbReference type="GeneID" id="27689230"/>
<dbReference type="RefSeq" id="XP_016606963.1">
    <property type="nucleotide sequence ID" value="XM_016754093.1"/>
</dbReference>
<proteinExistence type="predicted"/>
<evidence type="ECO:0000313" key="3">
    <source>
        <dbReference type="Proteomes" id="UP000053201"/>
    </source>
</evidence>